<organism evidence="2 3">
    <name type="scientific">Vibrio breoganii</name>
    <dbReference type="NCBI Taxonomy" id="553239"/>
    <lineage>
        <taxon>Bacteria</taxon>
        <taxon>Pseudomonadati</taxon>
        <taxon>Pseudomonadota</taxon>
        <taxon>Gammaproteobacteria</taxon>
        <taxon>Vibrionales</taxon>
        <taxon>Vibrionaceae</taxon>
        <taxon>Vibrio</taxon>
    </lineage>
</organism>
<feature type="signal peptide" evidence="1">
    <location>
        <begin position="1"/>
        <end position="24"/>
    </location>
</feature>
<evidence type="ECO:0000313" key="3">
    <source>
        <dbReference type="Proteomes" id="UP000235611"/>
    </source>
</evidence>
<reference evidence="3" key="1">
    <citation type="submission" date="2016-07" db="EMBL/GenBank/DDBJ databases">
        <title>Nontailed viruses are major unrecognized killers of bacteria in the ocean.</title>
        <authorList>
            <person name="Kauffman K."/>
            <person name="Hussain F."/>
            <person name="Yang J."/>
            <person name="Arevalo P."/>
            <person name="Brown J."/>
            <person name="Cutler M."/>
            <person name="Kelly L."/>
            <person name="Polz M.F."/>
        </authorList>
    </citation>
    <scope>NUCLEOTIDE SEQUENCE [LARGE SCALE GENOMIC DNA]</scope>
    <source>
        <strain evidence="3">10N.222.49.A5</strain>
    </source>
</reference>
<comment type="caution">
    <text evidence="2">The sequence shown here is derived from an EMBL/GenBank/DDBJ whole genome shotgun (WGS) entry which is preliminary data.</text>
</comment>
<keyword evidence="1" id="KW-0732">Signal</keyword>
<dbReference type="AlphaFoldDB" id="A0AAP8MUD8"/>
<dbReference type="Gene3D" id="2.40.160.60">
    <property type="entry name" value="Outer membrane protein transport protein (OMPP1/FadL/TodX)"/>
    <property type="match status" value="1"/>
</dbReference>
<dbReference type="EMBL" id="MDBO01000130">
    <property type="protein sequence ID" value="PMP05951.1"/>
    <property type="molecule type" value="Genomic_DNA"/>
</dbReference>
<name>A0AAP8MUD8_9VIBR</name>
<feature type="chain" id="PRO_5042831574" description="Conjugal transfer protein TraF" evidence="1">
    <location>
        <begin position="25"/>
        <end position="387"/>
    </location>
</feature>
<gene>
    <name evidence="2" type="ORF">BCS93_18095</name>
</gene>
<dbReference type="RefSeq" id="WP_017242639.1">
    <property type="nucleotide sequence ID" value="NZ_MAKG01000574.1"/>
</dbReference>
<evidence type="ECO:0000256" key="1">
    <source>
        <dbReference type="SAM" id="SignalP"/>
    </source>
</evidence>
<evidence type="ECO:0000313" key="2">
    <source>
        <dbReference type="EMBL" id="PMP05951.1"/>
    </source>
</evidence>
<dbReference type="InterPro" id="IPR032811">
    <property type="entry name" value="Put_conjugal_transfer"/>
</dbReference>
<dbReference type="Pfam" id="PF13729">
    <property type="entry name" value="TraF_2"/>
    <property type="match status" value="1"/>
</dbReference>
<evidence type="ECO:0008006" key="4">
    <source>
        <dbReference type="Google" id="ProtNLM"/>
    </source>
</evidence>
<accession>A0AAP8MUD8</accession>
<dbReference type="Proteomes" id="UP000235611">
    <property type="component" value="Unassembled WGS sequence"/>
</dbReference>
<protein>
    <recommendedName>
        <fullName evidence="4">Conjugal transfer protein TraF</fullName>
    </recommendedName>
</protein>
<sequence>MTNLNSKFLLGLGATLLVSNMAHASNFYADGRTTGMGGTGVASGNYLSAPFINPALLANSKETDNFGLLLPSIGVQVSDKDESLSDIMDLQDDFDGLSENSSQESIDAFAKTLNGLEGDRPVVTEVSTGIAIALPFEALSVALFNQNYVNLVSMTDVQSVDSNDWSSVEQAYQNSTGSIVGVGVMDIGLTFAKKYSFDEHKLSVGVSPKFQQLNSFYSMSSLDDFELTDYDEASQSENTFNIDLGFLYQWHDLAVGLSAKNLIAQEIETIEVAGGSHIYNLDPDVTVGIAYQLEYFTMAFDADLTKQTRFDSIESDDTQYLRVGMEGNLFHWAQLRLGYEHDLEGNLQDAVTAGIGFSPFDVVHLDIAASYADETQAAIGLNLSLTL</sequence>
<proteinExistence type="predicted"/>